<dbReference type="EnsemblFungi" id="MAPG_04469T0">
    <property type="protein sequence ID" value="MAPG_04469T0"/>
    <property type="gene ID" value="MAPG_04469"/>
</dbReference>
<protein>
    <submittedName>
        <fullName evidence="2 3">Uncharacterized protein</fullName>
    </submittedName>
</protein>
<reference evidence="4" key="1">
    <citation type="submission" date="2010-05" db="EMBL/GenBank/DDBJ databases">
        <title>The genome sequence of Magnaporthe poae strain ATCC 64411.</title>
        <authorList>
            <person name="Ma L.-J."/>
            <person name="Dead R."/>
            <person name="Young S."/>
            <person name="Zeng Q."/>
            <person name="Koehrsen M."/>
            <person name="Alvarado L."/>
            <person name="Berlin A."/>
            <person name="Chapman S.B."/>
            <person name="Chen Z."/>
            <person name="Freedman E."/>
            <person name="Gellesch M."/>
            <person name="Goldberg J."/>
            <person name="Griggs A."/>
            <person name="Gujja S."/>
            <person name="Heilman E.R."/>
            <person name="Heiman D."/>
            <person name="Hepburn T."/>
            <person name="Howarth C."/>
            <person name="Jen D."/>
            <person name="Larson L."/>
            <person name="Mehta T."/>
            <person name="Neiman D."/>
            <person name="Pearson M."/>
            <person name="Roberts A."/>
            <person name="Saif S."/>
            <person name="Shea T."/>
            <person name="Shenoy N."/>
            <person name="Sisk P."/>
            <person name="Stolte C."/>
            <person name="Sykes S."/>
            <person name="Walk T."/>
            <person name="White J."/>
            <person name="Yandava C."/>
            <person name="Haas B."/>
            <person name="Nusbaum C."/>
            <person name="Birren B."/>
        </authorList>
    </citation>
    <scope>NUCLEOTIDE SEQUENCE [LARGE SCALE GENOMIC DNA]</scope>
    <source>
        <strain evidence="4">ATCC 64411 / 73-15</strain>
    </source>
</reference>
<evidence type="ECO:0000313" key="3">
    <source>
        <dbReference type="EnsemblFungi" id="MAPG_04469T0"/>
    </source>
</evidence>
<reference evidence="3" key="5">
    <citation type="submission" date="2015-06" db="UniProtKB">
        <authorList>
            <consortium name="EnsemblFungi"/>
        </authorList>
    </citation>
    <scope>IDENTIFICATION</scope>
    <source>
        <strain evidence="3">ATCC 64411</strain>
    </source>
</reference>
<feature type="region of interest" description="Disordered" evidence="1">
    <location>
        <begin position="74"/>
        <end position="102"/>
    </location>
</feature>
<dbReference type="AlphaFoldDB" id="A0A0C4DWT8"/>
<evidence type="ECO:0000313" key="2">
    <source>
        <dbReference type="EMBL" id="KLU85445.1"/>
    </source>
</evidence>
<dbReference type="VEuPathDB" id="FungiDB:MAPG_04469"/>
<dbReference type="EMBL" id="ADBL01001055">
    <property type="status" value="NOT_ANNOTATED_CDS"/>
    <property type="molecule type" value="Genomic_DNA"/>
</dbReference>
<accession>A0A0C4DWT8</accession>
<evidence type="ECO:0000256" key="1">
    <source>
        <dbReference type="SAM" id="MobiDB-lite"/>
    </source>
</evidence>
<name>A0A0C4DWT8_MAGP6</name>
<dbReference type="eggNOG" id="ENOG502RN9U">
    <property type="taxonomic scope" value="Eukaryota"/>
</dbReference>
<evidence type="ECO:0000313" key="4">
    <source>
        <dbReference type="Proteomes" id="UP000011715"/>
    </source>
</evidence>
<proteinExistence type="predicted"/>
<dbReference type="Proteomes" id="UP000011715">
    <property type="component" value="Unassembled WGS sequence"/>
</dbReference>
<reference evidence="3" key="4">
    <citation type="journal article" date="2015" name="G3 (Bethesda)">
        <title>Genome sequences of three phytopathogenic species of the Magnaporthaceae family of fungi.</title>
        <authorList>
            <person name="Okagaki L.H."/>
            <person name="Nunes C.C."/>
            <person name="Sailsbery J."/>
            <person name="Clay B."/>
            <person name="Brown D."/>
            <person name="John T."/>
            <person name="Oh Y."/>
            <person name="Young N."/>
            <person name="Fitzgerald M."/>
            <person name="Haas B.J."/>
            <person name="Zeng Q."/>
            <person name="Young S."/>
            <person name="Adiconis X."/>
            <person name="Fan L."/>
            <person name="Levin J.Z."/>
            <person name="Mitchell T.K."/>
            <person name="Okubara P.A."/>
            <person name="Farman M.L."/>
            <person name="Kohn L.M."/>
            <person name="Birren B."/>
            <person name="Ma L.-J."/>
            <person name="Dean R.A."/>
        </authorList>
    </citation>
    <scope>NUCLEOTIDE SEQUENCE</scope>
    <source>
        <strain evidence="3">ATCC 64411 / 73-15</strain>
    </source>
</reference>
<feature type="region of interest" description="Disordered" evidence="1">
    <location>
        <begin position="1"/>
        <end position="35"/>
    </location>
</feature>
<reference evidence="2" key="3">
    <citation type="submission" date="2011-03" db="EMBL/GenBank/DDBJ databases">
        <title>Annotation of Magnaporthe poae ATCC 64411.</title>
        <authorList>
            <person name="Ma L.-J."/>
            <person name="Dead R."/>
            <person name="Young S.K."/>
            <person name="Zeng Q."/>
            <person name="Gargeya S."/>
            <person name="Fitzgerald M."/>
            <person name="Haas B."/>
            <person name="Abouelleil A."/>
            <person name="Alvarado L."/>
            <person name="Arachchi H.M."/>
            <person name="Berlin A."/>
            <person name="Brown A."/>
            <person name="Chapman S.B."/>
            <person name="Chen Z."/>
            <person name="Dunbar C."/>
            <person name="Freedman E."/>
            <person name="Gearin G."/>
            <person name="Gellesch M."/>
            <person name="Goldberg J."/>
            <person name="Griggs A."/>
            <person name="Gujja S."/>
            <person name="Heiman D."/>
            <person name="Howarth C."/>
            <person name="Larson L."/>
            <person name="Lui A."/>
            <person name="MacDonald P.J.P."/>
            <person name="Mehta T."/>
            <person name="Montmayeur A."/>
            <person name="Murphy C."/>
            <person name="Neiman D."/>
            <person name="Pearson M."/>
            <person name="Priest M."/>
            <person name="Roberts A."/>
            <person name="Saif S."/>
            <person name="Shea T."/>
            <person name="Shenoy N."/>
            <person name="Sisk P."/>
            <person name="Stolte C."/>
            <person name="Sykes S."/>
            <person name="Yandava C."/>
            <person name="Wortman J."/>
            <person name="Nusbaum C."/>
            <person name="Birren B."/>
        </authorList>
    </citation>
    <scope>NUCLEOTIDE SEQUENCE</scope>
    <source>
        <strain evidence="2">ATCC 64411</strain>
    </source>
</reference>
<dbReference type="EMBL" id="GL876968">
    <property type="protein sequence ID" value="KLU85445.1"/>
    <property type="molecule type" value="Genomic_DNA"/>
</dbReference>
<reference evidence="2" key="2">
    <citation type="submission" date="2010-05" db="EMBL/GenBank/DDBJ databases">
        <title>The Genome Sequence of Magnaporthe poae strain ATCC 64411.</title>
        <authorList>
            <consortium name="The Broad Institute Genome Sequencing Platform"/>
            <consortium name="Broad Institute Genome Sequencing Center for Infectious Disease"/>
            <person name="Ma L.-J."/>
            <person name="Dead R."/>
            <person name="Young S."/>
            <person name="Zeng Q."/>
            <person name="Koehrsen M."/>
            <person name="Alvarado L."/>
            <person name="Berlin A."/>
            <person name="Chapman S.B."/>
            <person name="Chen Z."/>
            <person name="Freedman E."/>
            <person name="Gellesch M."/>
            <person name="Goldberg J."/>
            <person name="Griggs A."/>
            <person name="Gujja S."/>
            <person name="Heilman E.R."/>
            <person name="Heiman D."/>
            <person name="Hepburn T."/>
            <person name="Howarth C."/>
            <person name="Jen D."/>
            <person name="Larson L."/>
            <person name="Mehta T."/>
            <person name="Neiman D."/>
            <person name="Pearson M."/>
            <person name="Roberts A."/>
            <person name="Saif S."/>
            <person name="Shea T."/>
            <person name="Shenoy N."/>
            <person name="Sisk P."/>
            <person name="Stolte C."/>
            <person name="Sykes S."/>
            <person name="Walk T."/>
            <person name="White J."/>
            <person name="Yandava C."/>
            <person name="Haas B."/>
            <person name="Nusbaum C."/>
            <person name="Birren B."/>
        </authorList>
    </citation>
    <scope>NUCLEOTIDE SEQUENCE</scope>
    <source>
        <strain evidence="2">ATCC 64411</strain>
    </source>
</reference>
<dbReference type="OrthoDB" id="10515894at2759"/>
<organism evidence="3 4">
    <name type="scientific">Magnaporthiopsis poae (strain ATCC 64411 / 73-15)</name>
    <name type="common">Kentucky bluegrass fungus</name>
    <name type="synonym">Magnaporthe poae</name>
    <dbReference type="NCBI Taxonomy" id="644358"/>
    <lineage>
        <taxon>Eukaryota</taxon>
        <taxon>Fungi</taxon>
        <taxon>Dikarya</taxon>
        <taxon>Ascomycota</taxon>
        <taxon>Pezizomycotina</taxon>
        <taxon>Sordariomycetes</taxon>
        <taxon>Sordariomycetidae</taxon>
        <taxon>Magnaporthales</taxon>
        <taxon>Magnaporthaceae</taxon>
        <taxon>Magnaporthiopsis</taxon>
    </lineage>
</organism>
<sequence length="102" mass="10918">MQAVGVDNNGTATPQPQPEDYYAPHKPNMPPGNVELAELESHPLDRMPVEIDSNPSAVPYDPTPVTGAPFSAVTTSVSPLRNPDSAAITISPPPDEDNRRNF</sequence>
<gene>
    <name evidence="2" type="ORF">MAPG_04469</name>
</gene>
<keyword evidence="4" id="KW-1185">Reference proteome</keyword>